<keyword evidence="3" id="KW-0326">Glycosidase</keyword>
<dbReference type="GO" id="GO:0005975">
    <property type="term" value="P:carbohydrate metabolic process"/>
    <property type="evidence" value="ECO:0007669"/>
    <property type="project" value="InterPro"/>
</dbReference>
<evidence type="ECO:0000256" key="1">
    <source>
        <dbReference type="ARBA" id="ARBA00007072"/>
    </source>
</evidence>
<evidence type="ECO:0000313" key="3">
    <source>
        <dbReference type="EMBL" id="KAA6327712.1"/>
    </source>
</evidence>
<evidence type="ECO:0000259" key="2">
    <source>
        <dbReference type="Pfam" id="PF02927"/>
    </source>
</evidence>
<proteinExistence type="inferred from homology"/>
<dbReference type="PROSITE" id="PS51257">
    <property type="entry name" value="PROKAR_LIPOPROTEIN"/>
    <property type="match status" value="1"/>
</dbReference>
<dbReference type="InterPro" id="IPR014756">
    <property type="entry name" value="Ig_E-set"/>
</dbReference>
<dbReference type="AlphaFoldDB" id="A0A5J4R1Y0"/>
<accession>A0A5J4R1Y0</accession>
<sequence>MNYRFLTLSFLTVTALLGCSQSKLPVTDLIRLNQLGYFPSEEKIAVADTAVTDNFQIRDVASGKVVYRGVSSGIRPSAISDKQRTVIEFSKVQAPGAYVIELTGVGQSYPFEIKESLLRPLAVAAVKAF</sequence>
<organism evidence="3">
    <name type="scientific">termite gut metagenome</name>
    <dbReference type="NCBI Taxonomy" id="433724"/>
    <lineage>
        <taxon>unclassified sequences</taxon>
        <taxon>metagenomes</taxon>
        <taxon>organismal metagenomes</taxon>
    </lineage>
</organism>
<dbReference type="GO" id="GO:0008810">
    <property type="term" value="F:cellulase activity"/>
    <property type="evidence" value="ECO:0007669"/>
    <property type="project" value="InterPro"/>
</dbReference>
<dbReference type="CDD" id="cd02850">
    <property type="entry name" value="E_set_Cellulase_N"/>
    <property type="match status" value="1"/>
</dbReference>
<comment type="similarity">
    <text evidence="1">Belongs to the glycosyl hydrolase 9 (cellulase E) family.</text>
</comment>
<feature type="non-terminal residue" evidence="3">
    <location>
        <position position="129"/>
    </location>
</feature>
<protein>
    <submittedName>
        <fullName evidence="3">Xyloglucan-specific Endo-beta-1 4-glucanase BoGH9A</fullName>
        <ecNumber evidence="3">3.2.1.151</ecNumber>
    </submittedName>
</protein>
<feature type="domain" description="Cellulase Ig-like" evidence="2">
    <location>
        <begin position="30"/>
        <end position="106"/>
    </location>
</feature>
<dbReference type="Gene3D" id="2.60.40.10">
    <property type="entry name" value="Immunoglobulins"/>
    <property type="match status" value="1"/>
</dbReference>
<dbReference type="SUPFAM" id="SSF81296">
    <property type="entry name" value="E set domains"/>
    <property type="match status" value="1"/>
</dbReference>
<reference evidence="3" key="1">
    <citation type="submission" date="2019-03" db="EMBL/GenBank/DDBJ databases">
        <title>Single cell metagenomics reveals metabolic interactions within the superorganism composed of flagellate Streblomastix strix and complex community of Bacteroidetes bacteria on its surface.</title>
        <authorList>
            <person name="Treitli S.C."/>
            <person name="Kolisko M."/>
            <person name="Husnik F."/>
            <person name="Keeling P."/>
            <person name="Hampl V."/>
        </authorList>
    </citation>
    <scope>NUCLEOTIDE SEQUENCE</scope>
    <source>
        <strain evidence="3">STM</strain>
    </source>
</reference>
<dbReference type="Pfam" id="PF02927">
    <property type="entry name" value="CelD_N"/>
    <property type="match status" value="1"/>
</dbReference>
<gene>
    <name evidence="3" type="ORF">EZS27_023320</name>
</gene>
<name>A0A5J4R1Y0_9ZZZZ</name>
<dbReference type="InterPro" id="IPR004197">
    <property type="entry name" value="Cellulase_Ig-like"/>
</dbReference>
<dbReference type="InterPro" id="IPR013783">
    <property type="entry name" value="Ig-like_fold"/>
</dbReference>
<keyword evidence="3" id="KW-0378">Hydrolase</keyword>
<dbReference type="EC" id="3.2.1.151" evidence="3"/>
<dbReference type="GO" id="GO:0033946">
    <property type="term" value="F:xyloglucan-specific endo-beta-1,4-glucanase activity"/>
    <property type="evidence" value="ECO:0007669"/>
    <property type="project" value="UniProtKB-EC"/>
</dbReference>
<dbReference type="EMBL" id="SNRY01001943">
    <property type="protein sequence ID" value="KAA6327712.1"/>
    <property type="molecule type" value="Genomic_DNA"/>
</dbReference>
<comment type="caution">
    <text evidence="3">The sequence shown here is derived from an EMBL/GenBank/DDBJ whole genome shotgun (WGS) entry which is preliminary data.</text>
</comment>